<dbReference type="InterPro" id="IPR039697">
    <property type="entry name" value="Alcohol_dehydrogenase_Fe"/>
</dbReference>
<dbReference type="FunFam" id="1.20.1090.10:FF:000001">
    <property type="entry name" value="Aldehyde-alcohol dehydrogenase"/>
    <property type="match status" value="1"/>
</dbReference>
<proteinExistence type="inferred from homology"/>
<dbReference type="InterPro" id="IPR018211">
    <property type="entry name" value="ADH_Fe_CS"/>
</dbReference>
<keyword evidence="2" id="KW-0560">Oxidoreductase</keyword>
<keyword evidence="7" id="KW-1185">Reference proteome</keyword>
<dbReference type="EMBL" id="FQVM01000024">
    <property type="protein sequence ID" value="SHF00921.1"/>
    <property type="molecule type" value="Genomic_DNA"/>
</dbReference>
<dbReference type="STRING" id="1533.SAMN05443638_12412"/>
<feature type="domain" description="Alcohol dehydrogenase iron-type/glycerol dehydrogenase GldA" evidence="4">
    <location>
        <begin position="10"/>
        <end position="179"/>
    </location>
</feature>
<feature type="domain" description="Fe-containing alcohol dehydrogenase-like C-terminal" evidence="5">
    <location>
        <begin position="190"/>
        <end position="385"/>
    </location>
</feature>
<dbReference type="GO" id="GO:0046872">
    <property type="term" value="F:metal ion binding"/>
    <property type="evidence" value="ECO:0007669"/>
    <property type="project" value="InterPro"/>
</dbReference>
<sequence>MRMYDYLVPSVNFMGAGCVKLVGERCKILGGKKALIVTDKFLRNMEGGAVELTVKSLKEAGIEVAYYDAVEPNPKDTNVKDGLKIFQDENCDMIVTVGGGSSHDCGKGIGIAATHEGDLYDYAGIETLTKALPPIVAVNTTAGTASEVTRHCVITNTKTKVKFVIVSWRNLPLVSFNDPELMVKKPAGLTAATGMDALTHAIEAYVSKDANPVTDAAAIQAIKLISGNLRQAVALGENLVARENMAYGSLLAGMAFNNANLGYVHAMAHQLGGLYDMPHGVANAMLLPHVERYNLISNPQKFADIAVFMGENVEGLSVMEAAEKAIDAMFKLSKDIGIPSSLKEMGIKEEDFEYMAEMALKDGNAFSNPRKGNQKDIINIFKAAF</sequence>
<evidence type="ECO:0000313" key="7">
    <source>
        <dbReference type="Proteomes" id="UP000184035"/>
    </source>
</evidence>
<dbReference type="RefSeq" id="WP_072897052.1">
    <property type="nucleotide sequence ID" value="NZ_FQVM01000024.1"/>
</dbReference>
<reference evidence="6 7" key="1">
    <citation type="submission" date="2016-11" db="EMBL/GenBank/DDBJ databases">
        <authorList>
            <person name="Jaros S."/>
            <person name="Januszkiewicz K."/>
            <person name="Wedrychowicz H."/>
        </authorList>
    </citation>
    <scope>NUCLEOTIDE SEQUENCE [LARGE SCALE GENOMIC DNA]</scope>
    <source>
        <strain evidence="6 7">DSM 2631</strain>
    </source>
</reference>
<evidence type="ECO:0000256" key="3">
    <source>
        <dbReference type="ARBA" id="ARBA00023027"/>
    </source>
</evidence>
<dbReference type="Pfam" id="PF00465">
    <property type="entry name" value="Fe-ADH"/>
    <property type="match status" value="1"/>
</dbReference>
<dbReference type="Proteomes" id="UP000184035">
    <property type="component" value="Unassembled WGS sequence"/>
</dbReference>
<evidence type="ECO:0000256" key="2">
    <source>
        <dbReference type="ARBA" id="ARBA00023002"/>
    </source>
</evidence>
<dbReference type="Gene3D" id="3.40.50.1970">
    <property type="match status" value="1"/>
</dbReference>
<dbReference type="Pfam" id="PF25137">
    <property type="entry name" value="ADH_Fe_C"/>
    <property type="match status" value="1"/>
</dbReference>
<dbReference type="PANTHER" id="PTHR11496">
    <property type="entry name" value="ALCOHOL DEHYDROGENASE"/>
    <property type="match status" value="1"/>
</dbReference>
<dbReference type="OrthoDB" id="9804734at2"/>
<dbReference type="FunFam" id="3.40.50.1970:FF:000003">
    <property type="entry name" value="Alcohol dehydrogenase, iron-containing"/>
    <property type="match status" value="1"/>
</dbReference>
<evidence type="ECO:0000259" key="5">
    <source>
        <dbReference type="Pfam" id="PF25137"/>
    </source>
</evidence>
<dbReference type="PROSITE" id="PS00913">
    <property type="entry name" value="ADH_IRON_1"/>
    <property type="match status" value="1"/>
</dbReference>
<comment type="similarity">
    <text evidence="1">Belongs to the iron-containing alcohol dehydrogenase family.</text>
</comment>
<dbReference type="GO" id="GO:0004022">
    <property type="term" value="F:alcohol dehydrogenase (NAD+) activity"/>
    <property type="evidence" value="ECO:0007669"/>
    <property type="project" value="UniProtKB-ARBA"/>
</dbReference>
<keyword evidence="3" id="KW-0520">NAD</keyword>
<gene>
    <name evidence="6" type="ORF">SAMN05443638_12412</name>
</gene>
<organism evidence="6 7">
    <name type="scientific">Clostridium fallax</name>
    <dbReference type="NCBI Taxonomy" id="1533"/>
    <lineage>
        <taxon>Bacteria</taxon>
        <taxon>Bacillati</taxon>
        <taxon>Bacillota</taxon>
        <taxon>Clostridia</taxon>
        <taxon>Eubacteriales</taxon>
        <taxon>Clostridiaceae</taxon>
        <taxon>Clostridium</taxon>
    </lineage>
</organism>
<dbReference type="AlphaFoldDB" id="A0A1M4Y581"/>
<evidence type="ECO:0000313" key="6">
    <source>
        <dbReference type="EMBL" id="SHF00921.1"/>
    </source>
</evidence>
<dbReference type="PROSITE" id="PS00060">
    <property type="entry name" value="ADH_IRON_2"/>
    <property type="match status" value="1"/>
</dbReference>
<dbReference type="PROSITE" id="PS51257">
    <property type="entry name" value="PROKAR_LIPOPROTEIN"/>
    <property type="match status" value="1"/>
</dbReference>
<protein>
    <submittedName>
        <fullName evidence="6">1,3-propanediol dehydrogenase</fullName>
    </submittedName>
</protein>
<evidence type="ECO:0000259" key="4">
    <source>
        <dbReference type="Pfam" id="PF00465"/>
    </source>
</evidence>
<dbReference type="InterPro" id="IPR056798">
    <property type="entry name" value="ADH_Fe_C"/>
</dbReference>
<accession>A0A1M4Y581</accession>
<dbReference type="CDD" id="cd08188">
    <property type="entry name" value="PDDH"/>
    <property type="match status" value="1"/>
</dbReference>
<dbReference type="Gene3D" id="1.20.1090.10">
    <property type="entry name" value="Dehydroquinate synthase-like - alpha domain"/>
    <property type="match status" value="1"/>
</dbReference>
<evidence type="ECO:0000256" key="1">
    <source>
        <dbReference type="ARBA" id="ARBA00007358"/>
    </source>
</evidence>
<name>A0A1M4Y581_9CLOT</name>
<dbReference type="PANTHER" id="PTHR11496:SF102">
    <property type="entry name" value="ALCOHOL DEHYDROGENASE 4"/>
    <property type="match status" value="1"/>
</dbReference>
<dbReference type="SUPFAM" id="SSF56796">
    <property type="entry name" value="Dehydroquinate synthase-like"/>
    <property type="match status" value="1"/>
</dbReference>
<dbReference type="InterPro" id="IPR001670">
    <property type="entry name" value="ADH_Fe/GldA"/>
</dbReference>